<dbReference type="PANTHER" id="PTHR43249:SF1">
    <property type="entry name" value="D-GLUCOSIDE 3-DEHYDROGENASE"/>
    <property type="match status" value="1"/>
</dbReference>
<evidence type="ECO:0000313" key="3">
    <source>
        <dbReference type="EMBL" id="MBO8469420.1"/>
    </source>
</evidence>
<evidence type="ECO:0000259" key="2">
    <source>
        <dbReference type="Pfam" id="PF22725"/>
    </source>
</evidence>
<organism evidence="3 4">
    <name type="scientific">Candidatus Ornithospirochaeta stercoravium</name>
    <dbReference type="NCBI Taxonomy" id="2840897"/>
    <lineage>
        <taxon>Bacteria</taxon>
        <taxon>Pseudomonadati</taxon>
        <taxon>Spirochaetota</taxon>
        <taxon>Spirochaetia</taxon>
        <taxon>Spirochaetales</taxon>
        <taxon>Spirochaetaceae</taxon>
        <taxon>Spirochaetaceae incertae sedis</taxon>
        <taxon>Candidatus Ornithospirochaeta</taxon>
    </lineage>
</organism>
<dbReference type="EMBL" id="JADIMF010000101">
    <property type="protein sequence ID" value="MBO8469420.1"/>
    <property type="molecule type" value="Genomic_DNA"/>
</dbReference>
<dbReference type="GO" id="GO:0000166">
    <property type="term" value="F:nucleotide binding"/>
    <property type="evidence" value="ECO:0007669"/>
    <property type="project" value="InterPro"/>
</dbReference>
<name>A0A9D9IC49_9SPIO</name>
<evidence type="ECO:0000313" key="4">
    <source>
        <dbReference type="Proteomes" id="UP000810292"/>
    </source>
</evidence>
<dbReference type="Proteomes" id="UP000810292">
    <property type="component" value="Unassembled WGS sequence"/>
</dbReference>
<reference evidence="3" key="1">
    <citation type="submission" date="2020-10" db="EMBL/GenBank/DDBJ databases">
        <authorList>
            <person name="Gilroy R."/>
        </authorList>
    </citation>
    <scope>NUCLEOTIDE SEQUENCE</scope>
    <source>
        <strain evidence="3">14700</strain>
    </source>
</reference>
<dbReference type="SUPFAM" id="SSF51735">
    <property type="entry name" value="NAD(P)-binding Rossmann-fold domains"/>
    <property type="match status" value="1"/>
</dbReference>
<reference evidence="3" key="2">
    <citation type="journal article" date="2021" name="PeerJ">
        <title>Extensive microbial diversity within the chicken gut microbiome revealed by metagenomics and culture.</title>
        <authorList>
            <person name="Gilroy R."/>
            <person name="Ravi A."/>
            <person name="Getino M."/>
            <person name="Pursley I."/>
            <person name="Horton D.L."/>
            <person name="Alikhan N.F."/>
            <person name="Baker D."/>
            <person name="Gharbi K."/>
            <person name="Hall N."/>
            <person name="Watson M."/>
            <person name="Adriaenssens E.M."/>
            <person name="Foster-Nyarko E."/>
            <person name="Jarju S."/>
            <person name="Secka A."/>
            <person name="Antonio M."/>
            <person name="Oren A."/>
            <person name="Chaudhuri R.R."/>
            <person name="La Ragione R."/>
            <person name="Hildebrand F."/>
            <person name="Pallen M.J."/>
        </authorList>
    </citation>
    <scope>NUCLEOTIDE SEQUENCE</scope>
    <source>
        <strain evidence="3">14700</strain>
    </source>
</reference>
<dbReference type="Gene3D" id="3.30.360.10">
    <property type="entry name" value="Dihydrodipicolinate Reductase, domain 2"/>
    <property type="match status" value="1"/>
</dbReference>
<dbReference type="Pfam" id="PF22725">
    <property type="entry name" value="GFO_IDH_MocA_C3"/>
    <property type="match status" value="1"/>
</dbReference>
<feature type="domain" description="GFO/IDH/MocA-like oxidoreductase" evidence="2">
    <location>
        <begin position="118"/>
        <end position="237"/>
    </location>
</feature>
<protein>
    <submittedName>
        <fullName evidence="3">Gfo/Idh/MocA family oxidoreductase</fullName>
    </submittedName>
</protein>
<dbReference type="Pfam" id="PF01408">
    <property type="entry name" value="GFO_IDH_MocA"/>
    <property type="match status" value="1"/>
</dbReference>
<dbReference type="InterPro" id="IPR036291">
    <property type="entry name" value="NAD(P)-bd_dom_sf"/>
</dbReference>
<dbReference type="InterPro" id="IPR055170">
    <property type="entry name" value="GFO_IDH_MocA-like_dom"/>
</dbReference>
<feature type="domain" description="Gfo/Idh/MocA-like oxidoreductase N-terminal" evidence="1">
    <location>
        <begin position="2"/>
        <end position="108"/>
    </location>
</feature>
<accession>A0A9D9IC49</accession>
<proteinExistence type="predicted"/>
<dbReference type="SUPFAM" id="SSF55347">
    <property type="entry name" value="Glyceraldehyde-3-phosphate dehydrogenase-like, C-terminal domain"/>
    <property type="match status" value="1"/>
</dbReference>
<comment type="caution">
    <text evidence="3">The sequence shown here is derived from an EMBL/GenBank/DDBJ whole genome shotgun (WGS) entry which is preliminary data.</text>
</comment>
<gene>
    <name evidence="3" type="ORF">IAA72_06520</name>
</gene>
<sequence>MGTISHAHIEAVSELEDVSVVAVSDIKDREALDIPEGASFFSDYRKMIDTVSLDAVHICLPHYLHKEASEYAASHGVNVLCEKPVAMNRKEAESMASLQDRYGVTVAVCFQNRWNNTFRTLLDISKSEREGKLLGIKGELAWARDESYYSAAPWRGQMKYAGGGCLINQAIHTLDEVMMLGGSVRSVKGVVANIRDLGIEVEDTATANIDFENGARAVILVTNANTINSSVEIEAAFEKSIYTIKDYKLYRADAFNPINKELVVTDELRVGGKSYYGAGHRALIKDFYSYLRDGSGTVVSVSEASQSVKLIDAIRLSSEEGRAIEWSSL</sequence>
<dbReference type="AlphaFoldDB" id="A0A9D9IC49"/>
<dbReference type="Gene3D" id="3.40.50.720">
    <property type="entry name" value="NAD(P)-binding Rossmann-like Domain"/>
    <property type="match status" value="1"/>
</dbReference>
<dbReference type="InterPro" id="IPR000683">
    <property type="entry name" value="Gfo/Idh/MocA-like_OxRdtase_N"/>
</dbReference>
<evidence type="ECO:0000259" key="1">
    <source>
        <dbReference type="Pfam" id="PF01408"/>
    </source>
</evidence>
<dbReference type="PANTHER" id="PTHR43249">
    <property type="entry name" value="UDP-N-ACETYL-2-AMINO-2-DEOXY-D-GLUCURONATE OXIDASE"/>
    <property type="match status" value="1"/>
</dbReference>
<dbReference type="InterPro" id="IPR052515">
    <property type="entry name" value="Gfo/Idh/MocA_Oxidoreductase"/>
</dbReference>